<feature type="compositionally biased region" description="Basic and acidic residues" evidence="5">
    <location>
        <begin position="447"/>
        <end position="460"/>
    </location>
</feature>
<feature type="transmembrane region" description="Helical" evidence="6">
    <location>
        <begin position="292"/>
        <end position="313"/>
    </location>
</feature>
<keyword evidence="2 6" id="KW-0812">Transmembrane</keyword>
<feature type="domain" description="Neurotransmitter-gated ion-channel transmembrane" evidence="9">
    <location>
        <begin position="309"/>
        <end position="399"/>
    </location>
</feature>
<sequence>MRSGALLLAAALAVTSAAHSKLLVAQGIEEESMDAIPAENNATSSSTRIWKNKSEAQAALRAHLLENYDRGSMPPFVPTPENNGSEYAPTTIEVGINFHRILEVDVVRSEVDLLTWMRFIWNDTRLSWDPEEYAGIDKLWFWVESGAGMSETSEIWTPDIELWNQMESIQTSYANTFAAVDPSGGIFWSRPGHLKPVCKFVGLERFPFDNLECVIELGSWGHSGKFLRLEPFDGTGFSIGGSDTSGESFSEFTLDTISAELIIYPPYPSDPLADWPVIMYSISFHRSWQPYIRGYLISQIIFNIIGFACFWLPIQSGERLGLSITAMLSAVAADLVVVSKLPSASELTWMQKFSMLSQAFAGYCVLEGVIVSYFYFQVSNNLVPNYLQCIFARMPKLGRSPSGEPLGASSDSRLDILTNPLGNSGESRDGSNPSNGESYGRRPSFRGPRDADDFRTRQEQKNNAGWQRVASHIDSFSQLVVVPLYLAIVCVFLVQVTEHHESPA</sequence>
<dbReference type="GO" id="GO:0016020">
    <property type="term" value="C:membrane"/>
    <property type="evidence" value="ECO:0007669"/>
    <property type="project" value="UniProtKB-SubCell"/>
</dbReference>
<keyword evidence="7" id="KW-0732">Signal</keyword>
<feature type="region of interest" description="Disordered" evidence="5">
    <location>
        <begin position="417"/>
        <end position="461"/>
    </location>
</feature>
<dbReference type="GO" id="GO:0004888">
    <property type="term" value="F:transmembrane signaling receptor activity"/>
    <property type="evidence" value="ECO:0007669"/>
    <property type="project" value="InterPro"/>
</dbReference>
<feature type="chain" id="PRO_5043612702" evidence="7">
    <location>
        <begin position="18"/>
        <end position="504"/>
    </location>
</feature>
<evidence type="ECO:0000256" key="5">
    <source>
        <dbReference type="SAM" id="MobiDB-lite"/>
    </source>
</evidence>
<evidence type="ECO:0000259" key="9">
    <source>
        <dbReference type="Pfam" id="PF02932"/>
    </source>
</evidence>
<feature type="transmembrane region" description="Helical" evidence="6">
    <location>
        <begin position="476"/>
        <end position="496"/>
    </location>
</feature>
<dbReference type="EMBL" id="CP151504">
    <property type="protein sequence ID" value="WZN61730.1"/>
    <property type="molecule type" value="Genomic_DNA"/>
</dbReference>
<feature type="transmembrane region" description="Helical" evidence="6">
    <location>
        <begin position="320"/>
        <end position="339"/>
    </location>
</feature>
<keyword evidence="11" id="KW-1185">Reference proteome</keyword>
<comment type="subcellular location">
    <subcellularLocation>
        <location evidence="1">Membrane</location>
        <topology evidence="1">Multi-pass membrane protein</topology>
    </subcellularLocation>
</comment>
<dbReference type="CDD" id="cd18989">
    <property type="entry name" value="LGIC_ECD_cation"/>
    <property type="match status" value="1"/>
</dbReference>
<evidence type="ECO:0000313" key="10">
    <source>
        <dbReference type="EMBL" id="WZN61730.1"/>
    </source>
</evidence>
<feature type="transmembrane region" description="Helical" evidence="6">
    <location>
        <begin position="359"/>
        <end position="376"/>
    </location>
</feature>
<dbReference type="InterPro" id="IPR038050">
    <property type="entry name" value="Neuro_actylchol_rec"/>
</dbReference>
<dbReference type="Gene3D" id="2.70.170.10">
    <property type="entry name" value="Neurotransmitter-gated ion-channel ligand-binding domain"/>
    <property type="match status" value="1"/>
</dbReference>
<dbReference type="InterPro" id="IPR006029">
    <property type="entry name" value="Neurotrans-gated_channel_TM"/>
</dbReference>
<feature type="signal peptide" evidence="7">
    <location>
        <begin position="1"/>
        <end position="17"/>
    </location>
</feature>
<evidence type="ECO:0000256" key="4">
    <source>
        <dbReference type="ARBA" id="ARBA00023136"/>
    </source>
</evidence>
<organism evidence="10 11">
    <name type="scientific">Chloropicon roscoffensis</name>
    <dbReference type="NCBI Taxonomy" id="1461544"/>
    <lineage>
        <taxon>Eukaryota</taxon>
        <taxon>Viridiplantae</taxon>
        <taxon>Chlorophyta</taxon>
        <taxon>Chloropicophyceae</taxon>
        <taxon>Chloropicales</taxon>
        <taxon>Chloropicaceae</taxon>
        <taxon>Chloropicon</taxon>
    </lineage>
</organism>
<dbReference type="InterPro" id="IPR036734">
    <property type="entry name" value="Neur_chan_lig-bd_sf"/>
</dbReference>
<evidence type="ECO:0000259" key="8">
    <source>
        <dbReference type="Pfam" id="PF02931"/>
    </source>
</evidence>
<dbReference type="InterPro" id="IPR006201">
    <property type="entry name" value="Neur_channel"/>
</dbReference>
<feature type="compositionally biased region" description="Polar residues" evidence="5">
    <location>
        <begin position="420"/>
        <end position="437"/>
    </location>
</feature>
<accession>A0AAX4P826</accession>
<dbReference type="SUPFAM" id="SSF90112">
    <property type="entry name" value="Neurotransmitter-gated ion-channel transmembrane pore"/>
    <property type="match status" value="1"/>
</dbReference>
<dbReference type="Gene3D" id="1.20.58.390">
    <property type="entry name" value="Neurotransmitter-gated ion-channel transmembrane domain"/>
    <property type="match status" value="1"/>
</dbReference>
<name>A0AAX4P826_9CHLO</name>
<dbReference type="SUPFAM" id="SSF63712">
    <property type="entry name" value="Nicotinic receptor ligand binding domain-like"/>
    <property type="match status" value="1"/>
</dbReference>
<evidence type="ECO:0000256" key="2">
    <source>
        <dbReference type="ARBA" id="ARBA00022692"/>
    </source>
</evidence>
<dbReference type="AlphaFoldDB" id="A0AAX4P826"/>
<dbReference type="InterPro" id="IPR006202">
    <property type="entry name" value="Neur_chan_lig-bd"/>
</dbReference>
<gene>
    <name evidence="10" type="ORF">HKI87_04g32650</name>
</gene>
<dbReference type="Pfam" id="PF02931">
    <property type="entry name" value="Neur_chan_LBD"/>
    <property type="match status" value="1"/>
</dbReference>
<keyword evidence="3 6" id="KW-1133">Transmembrane helix</keyword>
<evidence type="ECO:0000256" key="6">
    <source>
        <dbReference type="SAM" id="Phobius"/>
    </source>
</evidence>
<dbReference type="Proteomes" id="UP001472866">
    <property type="component" value="Chromosome 04"/>
</dbReference>
<evidence type="ECO:0000256" key="7">
    <source>
        <dbReference type="SAM" id="SignalP"/>
    </source>
</evidence>
<evidence type="ECO:0000256" key="3">
    <source>
        <dbReference type="ARBA" id="ARBA00022989"/>
    </source>
</evidence>
<dbReference type="Pfam" id="PF02932">
    <property type="entry name" value="Neur_chan_memb"/>
    <property type="match status" value="1"/>
</dbReference>
<keyword evidence="4 6" id="KW-0472">Membrane</keyword>
<dbReference type="InterPro" id="IPR036719">
    <property type="entry name" value="Neuro-gated_channel_TM_sf"/>
</dbReference>
<proteinExistence type="predicted"/>
<evidence type="ECO:0000256" key="1">
    <source>
        <dbReference type="ARBA" id="ARBA00004141"/>
    </source>
</evidence>
<feature type="domain" description="Neurotransmitter-gated ion-channel ligand-binding" evidence="8">
    <location>
        <begin position="59"/>
        <end position="255"/>
    </location>
</feature>
<reference evidence="10 11" key="1">
    <citation type="submission" date="2024-03" db="EMBL/GenBank/DDBJ databases">
        <title>Complete genome sequence of the green alga Chloropicon roscoffensis RCC1871.</title>
        <authorList>
            <person name="Lemieux C."/>
            <person name="Pombert J.-F."/>
            <person name="Otis C."/>
            <person name="Turmel M."/>
        </authorList>
    </citation>
    <scope>NUCLEOTIDE SEQUENCE [LARGE SCALE GENOMIC DNA]</scope>
    <source>
        <strain evidence="10 11">RCC1871</strain>
    </source>
</reference>
<dbReference type="GO" id="GO:0005230">
    <property type="term" value="F:extracellular ligand-gated monoatomic ion channel activity"/>
    <property type="evidence" value="ECO:0007669"/>
    <property type="project" value="InterPro"/>
</dbReference>
<evidence type="ECO:0000313" key="11">
    <source>
        <dbReference type="Proteomes" id="UP001472866"/>
    </source>
</evidence>
<protein>
    <submittedName>
        <fullName evidence="10">Neur_chan_LBD domain-containing protein</fullName>
    </submittedName>
</protein>
<dbReference type="PANTHER" id="PTHR18945">
    <property type="entry name" value="NEUROTRANSMITTER GATED ION CHANNEL"/>
    <property type="match status" value="1"/>
</dbReference>